<dbReference type="Pfam" id="PF01753">
    <property type="entry name" value="zf-MYND"/>
    <property type="match status" value="2"/>
</dbReference>
<dbReference type="InterPro" id="IPR046824">
    <property type="entry name" value="Mss51-like_C"/>
</dbReference>
<feature type="domain" description="MYND-type" evidence="5">
    <location>
        <begin position="32"/>
        <end position="73"/>
    </location>
</feature>
<evidence type="ECO:0000259" key="5">
    <source>
        <dbReference type="PROSITE" id="PS50865"/>
    </source>
</evidence>
<dbReference type="PANTHER" id="PTHR46920">
    <property type="match status" value="1"/>
</dbReference>
<reference evidence="6 7" key="1">
    <citation type="submission" date="2024-05" db="EMBL/GenBank/DDBJ databases">
        <authorList>
            <person name="Wallberg A."/>
        </authorList>
    </citation>
    <scope>NUCLEOTIDE SEQUENCE [LARGE SCALE GENOMIC DNA]</scope>
</reference>
<evidence type="ECO:0000256" key="4">
    <source>
        <dbReference type="PROSITE-ProRule" id="PRU00134"/>
    </source>
</evidence>
<proteinExistence type="predicted"/>
<evidence type="ECO:0000256" key="1">
    <source>
        <dbReference type="ARBA" id="ARBA00022723"/>
    </source>
</evidence>
<dbReference type="PROSITE" id="PS01360">
    <property type="entry name" value="ZF_MYND_1"/>
    <property type="match status" value="2"/>
</dbReference>
<keyword evidence="3" id="KW-0862">Zinc</keyword>
<evidence type="ECO:0000256" key="2">
    <source>
        <dbReference type="ARBA" id="ARBA00022771"/>
    </source>
</evidence>
<protein>
    <recommendedName>
        <fullName evidence="5">MYND-type domain-containing protein</fullName>
    </recommendedName>
</protein>
<keyword evidence="2 4" id="KW-0863">Zinc-finger</keyword>
<evidence type="ECO:0000256" key="3">
    <source>
        <dbReference type="ARBA" id="ARBA00022833"/>
    </source>
</evidence>
<dbReference type="Pfam" id="PF20179">
    <property type="entry name" value="MSS51_C"/>
    <property type="match status" value="1"/>
</dbReference>
<dbReference type="SUPFAM" id="SSF144232">
    <property type="entry name" value="HIT/MYND zinc finger-like"/>
    <property type="match status" value="2"/>
</dbReference>
<dbReference type="GO" id="GO:0008270">
    <property type="term" value="F:zinc ion binding"/>
    <property type="evidence" value="ECO:0007669"/>
    <property type="project" value="UniProtKB-KW"/>
</dbReference>
<dbReference type="AlphaFoldDB" id="A0AAV2RV17"/>
<dbReference type="InterPro" id="IPR002893">
    <property type="entry name" value="Znf_MYND"/>
</dbReference>
<dbReference type="PROSITE" id="PS50865">
    <property type="entry name" value="ZF_MYND_2"/>
    <property type="match status" value="1"/>
</dbReference>
<dbReference type="PANTHER" id="PTHR46920:SF1">
    <property type="entry name" value="PROTEIN MSS51 HOMOLOG, MITOCHONDRIAL-RELATED"/>
    <property type="match status" value="1"/>
</dbReference>
<dbReference type="Gene3D" id="6.10.140.2220">
    <property type="match status" value="2"/>
</dbReference>
<dbReference type="Proteomes" id="UP001497623">
    <property type="component" value="Unassembled WGS sequence"/>
</dbReference>
<organism evidence="6 7">
    <name type="scientific">Meganyctiphanes norvegica</name>
    <name type="common">Northern krill</name>
    <name type="synonym">Thysanopoda norvegica</name>
    <dbReference type="NCBI Taxonomy" id="48144"/>
    <lineage>
        <taxon>Eukaryota</taxon>
        <taxon>Metazoa</taxon>
        <taxon>Ecdysozoa</taxon>
        <taxon>Arthropoda</taxon>
        <taxon>Crustacea</taxon>
        <taxon>Multicrustacea</taxon>
        <taxon>Malacostraca</taxon>
        <taxon>Eumalacostraca</taxon>
        <taxon>Eucarida</taxon>
        <taxon>Euphausiacea</taxon>
        <taxon>Euphausiidae</taxon>
        <taxon>Meganyctiphanes</taxon>
    </lineage>
</organism>
<name>A0AAV2RV17_MEGNR</name>
<keyword evidence="7" id="KW-1185">Reference proteome</keyword>
<comment type="caution">
    <text evidence="6">The sequence shown here is derived from an EMBL/GenBank/DDBJ whole genome shotgun (WGS) entry which is preliminary data.</text>
</comment>
<gene>
    <name evidence="6" type="ORF">MNOR_LOCUS28288</name>
</gene>
<keyword evidence="1" id="KW-0479">Metal-binding</keyword>
<dbReference type="InterPro" id="IPR052839">
    <property type="entry name" value="Mito_gene_expr_regulator"/>
</dbReference>
<dbReference type="EMBL" id="CAXKWB010030988">
    <property type="protein sequence ID" value="CAL4138901.1"/>
    <property type="molecule type" value="Genomic_DNA"/>
</dbReference>
<accession>A0AAV2RV17</accession>
<evidence type="ECO:0000313" key="6">
    <source>
        <dbReference type="EMBL" id="CAL4138901.1"/>
    </source>
</evidence>
<sequence length="446" mass="50938">MAGCSGVETNRLVQFLKLDRCQLKEWFVAGACIECHTIPSEDVSMKTCSNCCLVWYCGKECQKNNWKYHKDFCKATSSAAAIFESTYIYDNAYGFIKETGKDFEDYYLVAMIKAVTTKLNREFDDLEIQILWNPKVCEICKDSDPVALKPCKICYRVYYCSKKHAKRDSLVHRKLCPEFLLSLQCYNLIATKGIPIPSAKPFRIPTVSEYKPMSGTMKDYVKTTFDPVNAFLSEYISYTLSLLYALEHTGLNGGTKKVSEVKELTILMSDPCEGTHGTMLHNATWENMFHLLPKLKKLNLILCEGPIEYQSNKPIDGVYGDLCSNCISKKCKFDIYMINDFHKFKLSKGYKKPDVIYNHEVIDLPYPDPEVPLVLLGTHGKRGGIEESLELMRENENVGILLPIQSNPFRGMLPKKVPNYKFVKEDSSLQIQYTNGYIVAVKRQPK</sequence>
<feature type="non-terminal residue" evidence="6">
    <location>
        <position position="446"/>
    </location>
</feature>
<evidence type="ECO:0000313" key="7">
    <source>
        <dbReference type="Proteomes" id="UP001497623"/>
    </source>
</evidence>